<dbReference type="Pfam" id="PF00338">
    <property type="entry name" value="Ribosomal_S10"/>
    <property type="match status" value="1"/>
</dbReference>
<keyword evidence="4" id="KW-0496">Mitochondrion</keyword>
<dbReference type="InterPro" id="IPR027486">
    <property type="entry name" value="Ribosomal_uS10_dom"/>
</dbReference>
<dbReference type="SMART" id="SM01403">
    <property type="entry name" value="Ribosomal_S10"/>
    <property type="match status" value="1"/>
</dbReference>
<evidence type="ECO:0000313" key="10">
    <source>
        <dbReference type="Proteomes" id="UP000269721"/>
    </source>
</evidence>
<feature type="non-terminal residue" evidence="9">
    <location>
        <position position="1"/>
    </location>
</feature>
<evidence type="ECO:0000259" key="8">
    <source>
        <dbReference type="SMART" id="SM01403"/>
    </source>
</evidence>
<dbReference type="PANTHER" id="PTHR13334">
    <property type="entry name" value="MITOCHONDRIAL 28S RIBOSOMAL PROTEIN S10"/>
    <property type="match status" value="1"/>
</dbReference>
<evidence type="ECO:0000256" key="5">
    <source>
        <dbReference type="ARBA" id="ARBA00023274"/>
    </source>
</evidence>
<sequence>LVCTLKLTAYMPDHLHFTAYFARYAAHAFGLPCSDIMHPKEHIQRWVMNKGHFIHAKTKEEFERRTYYAVLQIFDGDAEVVRKWVDYVRINLPAGIDLE</sequence>
<reference evidence="10" key="1">
    <citation type="journal article" date="2018" name="Nat. Microbiol.">
        <title>Leveraging single-cell genomics to expand the fungal tree of life.</title>
        <authorList>
            <person name="Ahrendt S.R."/>
            <person name="Quandt C.A."/>
            <person name="Ciobanu D."/>
            <person name="Clum A."/>
            <person name="Salamov A."/>
            <person name="Andreopoulos B."/>
            <person name="Cheng J.F."/>
            <person name="Woyke T."/>
            <person name="Pelin A."/>
            <person name="Henrissat B."/>
            <person name="Reynolds N.K."/>
            <person name="Benny G.L."/>
            <person name="Smith M.E."/>
            <person name="James T.Y."/>
            <person name="Grigoriev I.V."/>
        </authorList>
    </citation>
    <scope>NUCLEOTIDE SEQUENCE [LARGE SCALE GENOMIC DNA]</scope>
</reference>
<evidence type="ECO:0000256" key="3">
    <source>
        <dbReference type="ARBA" id="ARBA00022980"/>
    </source>
</evidence>
<evidence type="ECO:0000256" key="7">
    <source>
        <dbReference type="ARBA" id="ARBA00035544"/>
    </source>
</evidence>
<keyword evidence="3 9" id="KW-0689">Ribosomal protein</keyword>
<dbReference type="OrthoDB" id="366214at2759"/>
<evidence type="ECO:0000313" key="9">
    <source>
        <dbReference type="EMBL" id="RKO85854.1"/>
    </source>
</evidence>
<dbReference type="Proteomes" id="UP000269721">
    <property type="component" value="Unassembled WGS sequence"/>
</dbReference>
<organism evidence="9 10">
    <name type="scientific">Blyttiomyces helicus</name>
    <dbReference type="NCBI Taxonomy" id="388810"/>
    <lineage>
        <taxon>Eukaryota</taxon>
        <taxon>Fungi</taxon>
        <taxon>Fungi incertae sedis</taxon>
        <taxon>Chytridiomycota</taxon>
        <taxon>Chytridiomycota incertae sedis</taxon>
        <taxon>Chytridiomycetes</taxon>
        <taxon>Chytridiomycetes incertae sedis</taxon>
        <taxon>Blyttiomyces</taxon>
    </lineage>
</organism>
<protein>
    <recommendedName>
        <fullName evidence="6">Small ribosomal subunit protein uS10m</fullName>
    </recommendedName>
    <alternativeName>
        <fullName evidence="7">28S ribosomal protein S10, mitochondrial</fullName>
    </alternativeName>
</protein>
<evidence type="ECO:0000256" key="2">
    <source>
        <dbReference type="ARBA" id="ARBA00007102"/>
    </source>
</evidence>
<proteinExistence type="inferred from homology"/>
<evidence type="ECO:0000256" key="6">
    <source>
        <dbReference type="ARBA" id="ARBA00035261"/>
    </source>
</evidence>
<feature type="domain" description="Small ribosomal subunit protein uS10" evidence="8">
    <location>
        <begin position="4"/>
        <end position="99"/>
    </location>
</feature>
<dbReference type="InterPro" id="IPR040055">
    <property type="entry name" value="Ribosomal_uS10m"/>
</dbReference>
<dbReference type="AlphaFoldDB" id="A0A4P9W172"/>
<keyword evidence="5" id="KW-0687">Ribonucleoprotein</keyword>
<comment type="subcellular location">
    <subcellularLocation>
        <location evidence="1">Mitochondrion</location>
    </subcellularLocation>
</comment>
<name>A0A4P9W172_9FUNG</name>
<dbReference type="GO" id="GO:0005763">
    <property type="term" value="C:mitochondrial small ribosomal subunit"/>
    <property type="evidence" value="ECO:0007669"/>
    <property type="project" value="InterPro"/>
</dbReference>
<evidence type="ECO:0000256" key="4">
    <source>
        <dbReference type="ARBA" id="ARBA00023128"/>
    </source>
</evidence>
<comment type="similarity">
    <text evidence="2">Belongs to the universal ribosomal protein uS10 family.</text>
</comment>
<evidence type="ECO:0000256" key="1">
    <source>
        <dbReference type="ARBA" id="ARBA00004173"/>
    </source>
</evidence>
<gene>
    <name evidence="9" type="ORF">BDK51DRAFT_14582</name>
</gene>
<dbReference type="Gene3D" id="3.30.70.600">
    <property type="entry name" value="Ribosomal protein S10 domain"/>
    <property type="match status" value="1"/>
</dbReference>
<keyword evidence="10" id="KW-1185">Reference proteome</keyword>
<dbReference type="EMBL" id="KZ998682">
    <property type="protein sequence ID" value="RKO85854.1"/>
    <property type="molecule type" value="Genomic_DNA"/>
</dbReference>
<dbReference type="InterPro" id="IPR036838">
    <property type="entry name" value="Ribosomal_uS10_dom_sf"/>
</dbReference>
<dbReference type="SUPFAM" id="SSF54999">
    <property type="entry name" value="Ribosomal protein S10"/>
    <property type="match status" value="1"/>
</dbReference>
<accession>A0A4P9W172</accession>
<feature type="non-terminal residue" evidence="9">
    <location>
        <position position="99"/>
    </location>
</feature>
<dbReference type="PANTHER" id="PTHR13334:SF4">
    <property type="entry name" value="SMALL RIBOSOMAL SUBUNIT PROTEIN US10M"/>
    <property type="match status" value="1"/>
</dbReference>